<dbReference type="AlphaFoldDB" id="A0A4Z1E6E4"/>
<evidence type="ECO:0000313" key="8">
    <source>
        <dbReference type="Proteomes" id="UP000297318"/>
    </source>
</evidence>
<dbReference type="SMART" id="SM01134">
    <property type="entry name" value="DeoRC"/>
    <property type="match status" value="1"/>
</dbReference>
<feature type="domain" description="HTH deoR-type" evidence="6">
    <location>
        <begin position="3"/>
        <end position="58"/>
    </location>
</feature>
<gene>
    <name evidence="7" type="ORF">SERN_0464</name>
</gene>
<dbReference type="PANTHER" id="PTHR30363">
    <property type="entry name" value="HTH-TYPE TRANSCRIPTIONAL REGULATOR SRLR-RELATED"/>
    <property type="match status" value="1"/>
</dbReference>
<dbReference type="EMBL" id="RHPJ01000001">
    <property type="protein sequence ID" value="TGO06272.1"/>
    <property type="molecule type" value="Genomic_DNA"/>
</dbReference>
<dbReference type="Gene3D" id="3.40.50.1360">
    <property type="match status" value="1"/>
</dbReference>
<evidence type="ECO:0000259" key="6">
    <source>
        <dbReference type="PROSITE" id="PS51000"/>
    </source>
</evidence>
<dbReference type="SMART" id="SM00420">
    <property type="entry name" value="HTH_DEOR"/>
    <property type="match status" value="1"/>
</dbReference>
<dbReference type="InterPro" id="IPR001034">
    <property type="entry name" value="DeoR_HTH"/>
</dbReference>
<dbReference type="InterPro" id="IPR037171">
    <property type="entry name" value="NagB/RpiA_transferase-like"/>
</dbReference>
<evidence type="ECO:0000256" key="2">
    <source>
        <dbReference type="ARBA" id="ARBA00022491"/>
    </source>
</evidence>
<accession>A0A4Z1E6E4</accession>
<keyword evidence="8" id="KW-1185">Reference proteome</keyword>
<evidence type="ECO:0000313" key="7">
    <source>
        <dbReference type="EMBL" id="TGO06272.1"/>
    </source>
</evidence>
<dbReference type="GO" id="GO:0003700">
    <property type="term" value="F:DNA-binding transcription factor activity"/>
    <property type="evidence" value="ECO:0007669"/>
    <property type="project" value="InterPro"/>
</dbReference>
<dbReference type="SUPFAM" id="SSF100950">
    <property type="entry name" value="NagB/RpiA/CoA transferase-like"/>
    <property type="match status" value="1"/>
</dbReference>
<dbReference type="SUPFAM" id="SSF46785">
    <property type="entry name" value="Winged helix' DNA-binding domain"/>
    <property type="match status" value="1"/>
</dbReference>
<dbReference type="Pfam" id="PF00455">
    <property type="entry name" value="DeoRC"/>
    <property type="match status" value="1"/>
</dbReference>
<proteinExistence type="predicted"/>
<organism evidence="7 8">
    <name type="scientific">Serinibacter arcticus</name>
    <dbReference type="NCBI Taxonomy" id="1655435"/>
    <lineage>
        <taxon>Bacteria</taxon>
        <taxon>Bacillati</taxon>
        <taxon>Actinomycetota</taxon>
        <taxon>Actinomycetes</taxon>
        <taxon>Micrococcales</taxon>
        <taxon>Beutenbergiaceae</taxon>
        <taxon>Serinibacter</taxon>
    </lineage>
</organism>
<keyword evidence="3" id="KW-0805">Transcription regulation</keyword>
<dbReference type="InterPro" id="IPR036390">
    <property type="entry name" value="WH_DNA-bd_sf"/>
</dbReference>
<evidence type="ECO:0000256" key="4">
    <source>
        <dbReference type="ARBA" id="ARBA00023163"/>
    </source>
</evidence>
<comment type="caution">
    <text evidence="7">The sequence shown here is derived from an EMBL/GenBank/DDBJ whole genome shotgun (WGS) entry which is preliminary data.</text>
</comment>
<sequence>MYPPERHAEITARARAHGRVDVATLARELDVTAETIRRDLTLLERRGSVRRVHGGAVAVERLGLEPSVSEREVVNTAAKHAIAAAALAEIGDAATIVLDGGTTTARLATMLPTDRELTVVTHALPIASIVATRPNVHLHLVGGHVRGRTLVAVGPWTTQALARVKADVAVLGANGISREQGVTTPDVAEAEVKAALAAAARRVIVVADHSKIGRDELISVIPCDAIDTLVTDDDADPELTDEIEAAGVSVRRATPAVAPPP</sequence>
<keyword evidence="2" id="KW-0678">Repressor</keyword>
<dbReference type="InterPro" id="IPR050313">
    <property type="entry name" value="Carb_Metab_HTH_regulators"/>
</dbReference>
<dbReference type="RefSeq" id="WP_135848979.1">
    <property type="nucleotide sequence ID" value="NZ_RHPJ01000001.1"/>
</dbReference>
<protein>
    <recommendedName>
        <fullName evidence="1">Lactose phosphotransferase system repressor</fullName>
    </recommendedName>
</protein>
<dbReference type="PROSITE" id="PS51000">
    <property type="entry name" value="HTH_DEOR_2"/>
    <property type="match status" value="1"/>
</dbReference>
<evidence type="ECO:0000256" key="5">
    <source>
        <dbReference type="ARBA" id="ARBA00024937"/>
    </source>
</evidence>
<dbReference type="OrthoDB" id="7688673at2"/>
<dbReference type="Pfam" id="PF08220">
    <property type="entry name" value="HTH_DeoR"/>
    <property type="match status" value="1"/>
</dbReference>
<dbReference type="Proteomes" id="UP000297318">
    <property type="component" value="Unassembled WGS sequence"/>
</dbReference>
<comment type="function">
    <text evidence="5">Repressor of the lactose catabolism operon. Galactose-6-phosphate is the inducer.</text>
</comment>
<dbReference type="PANTHER" id="PTHR30363:SF4">
    <property type="entry name" value="GLYCEROL-3-PHOSPHATE REGULON REPRESSOR"/>
    <property type="match status" value="1"/>
</dbReference>
<dbReference type="PRINTS" id="PR00037">
    <property type="entry name" value="HTHLACR"/>
</dbReference>
<evidence type="ECO:0000256" key="1">
    <source>
        <dbReference type="ARBA" id="ARBA00021390"/>
    </source>
</evidence>
<keyword evidence="4" id="KW-0804">Transcription</keyword>
<evidence type="ECO:0000256" key="3">
    <source>
        <dbReference type="ARBA" id="ARBA00023015"/>
    </source>
</evidence>
<name>A0A4Z1E6E4_9MICO</name>
<reference evidence="7 8" key="1">
    <citation type="submission" date="2018-11" db="EMBL/GenBank/DDBJ databases">
        <title>Complete genome sequencing of the Actinobacteria Serinibacter sp. K3-2.</title>
        <authorList>
            <person name="Rakitin A.L."/>
            <person name="Beletsky A.V."/>
            <person name="Mardanov A.V."/>
            <person name="Ravin N.V."/>
            <person name="Gromova A.S."/>
            <person name="Filippova S.N."/>
            <person name="Gal'Chenko V.F."/>
        </authorList>
    </citation>
    <scope>NUCLEOTIDE SEQUENCE [LARGE SCALE GENOMIC DNA]</scope>
    <source>
        <strain evidence="7 8">K3-2</strain>
    </source>
</reference>
<dbReference type="InterPro" id="IPR014036">
    <property type="entry name" value="DeoR-like_C"/>
</dbReference>